<accession>A0A2G3NXD5</accession>
<dbReference type="CDD" id="cd00093">
    <property type="entry name" value="HTH_XRE"/>
    <property type="match status" value="1"/>
</dbReference>
<organism evidence="2 3">
    <name type="scientific">Streptococcus macedonicus</name>
    <name type="common">Streptococcus gallolyticus macedonicus</name>
    <dbReference type="NCBI Taxonomy" id="59310"/>
    <lineage>
        <taxon>Bacteria</taxon>
        <taxon>Bacillati</taxon>
        <taxon>Bacillota</taxon>
        <taxon>Bacilli</taxon>
        <taxon>Lactobacillales</taxon>
        <taxon>Streptococcaceae</taxon>
        <taxon>Streptococcus</taxon>
    </lineage>
</organism>
<dbReference type="Pfam" id="PF18106">
    <property type="entry name" value="Rol_Rep_N"/>
    <property type="match status" value="1"/>
</dbReference>
<feature type="domain" description="HTH cro/C1-type" evidence="1">
    <location>
        <begin position="9"/>
        <end position="74"/>
    </location>
</feature>
<evidence type="ECO:0000313" key="2">
    <source>
        <dbReference type="EMBL" id="PHV58156.1"/>
    </source>
</evidence>
<dbReference type="InterPro" id="IPR001387">
    <property type="entry name" value="Cro/C1-type_HTH"/>
</dbReference>
<proteinExistence type="predicted"/>
<dbReference type="InterPro" id="IPR040819">
    <property type="entry name" value="Rol_Rep_N"/>
</dbReference>
<dbReference type="InterPro" id="IPR010982">
    <property type="entry name" value="Lambda_DNA-bd_dom_sf"/>
</dbReference>
<name>A0A2G3NXD5_STRMC</name>
<reference evidence="2 3" key="1">
    <citation type="submission" date="2017-10" db="EMBL/GenBank/DDBJ databases">
        <title>Whole-genome sequence of three Streptococcus macedonicus strains isolated from Italian cheeses of the Veneto region.</title>
        <authorList>
            <person name="Treu L."/>
            <person name="De Diego-Diaz B."/>
            <person name="Papadimitriou K."/>
            <person name="Tsakalidou E."/>
            <person name="Corich V."/>
            <person name="Giacomini A."/>
        </authorList>
    </citation>
    <scope>NUCLEOTIDE SEQUENCE [LARGE SCALE GENOMIC DNA]</scope>
    <source>
        <strain evidence="2 3">27MV</strain>
    </source>
</reference>
<dbReference type="Pfam" id="PF01381">
    <property type="entry name" value="HTH_3"/>
    <property type="match status" value="1"/>
</dbReference>
<protein>
    <submittedName>
        <fullName evidence="2">Cro/Cl family transcriptional regulator</fullName>
    </submittedName>
</protein>
<dbReference type="RefSeq" id="WP_099390421.1">
    <property type="nucleotide sequence ID" value="NZ_PEBM01000020.1"/>
</dbReference>
<dbReference type="Gene3D" id="1.10.260.40">
    <property type="entry name" value="lambda repressor-like DNA-binding domains"/>
    <property type="match status" value="1"/>
</dbReference>
<dbReference type="AlphaFoldDB" id="A0A2G3NXD5"/>
<evidence type="ECO:0000259" key="1">
    <source>
        <dbReference type="PROSITE" id="PS50943"/>
    </source>
</evidence>
<dbReference type="Pfam" id="PF02486">
    <property type="entry name" value="Rep_trans"/>
    <property type="match status" value="1"/>
</dbReference>
<dbReference type="Proteomes" id="UP000222913">
    <property type="component" value="Unassembled WGS sequence"/>
</dbReference>
<dbReference type="SUPFAM" id="SSF47413">
    <property type="entry name" value="lambda repressor-like DNA-binding domains"/>
    <property type="match status" value="1"/>
</dbReference>
<dbReference type="SMART" id="SM00530">
    <property type="entry name" value="HTH_XRE"/>
    <property type="match status" value="1"/>
</dbReference>
<dbReference type="InterPro" id="IPR003491">
    <property type="entry name" value="REP-like_C"/>
</dbReference>
<gene>
    <name evidence="2" type="ORF">CS010_02490</name>
</gene>
<evidence type="ECO:0000313" key="3">
    <source>
        <dbReference type="Proteomes" id="UP000222913"/>
    </source>
</evidence>
<dbReference type="GO" id="GO:0003677">
    <property type="term" value="F:DNA binding"/>
    <property type="evidence" value="ECO:0007669"/>
    <property type="project" value="InterPro"/>
</dbReference>
<sequence>MDKLNPQHLKKFRKQTGMTQKQFAQSIGISTRTYRSYEDGSRGLSLKRFNQFKGKLGFHKHNTEGLIEVTIDYLRMTFMSIRDLSHFCQTYLHCSFTEFKEFETRLLNYSRLWKRGNIWIFDFWDKIETGNFQVTLQLSGQGCREMELILKSKNLTWQEFLQAMLFDLTDSRITRLDIALDERYLGHEKEHEQFHLSDLITKVYKEEVRFKHIRSWNHIGGGSLKNVGDTDASQGISIYFGSRQSNLYFNFYEKRYELARSEQISVEESLEIFGIWNRYELRFSQEKAQLAIEEFVNGVDLGEIARGIINHEIQVYDGTNKFGTFLPDQKWQRLFGGTDPLKLQMKPEPYSIDRTVNWLMYQVANSLKLVEEADKIMNTDFLKMIHANGEITERGENILQDLQASYHLQNIEGEHYGIQS</sequence>
<dbReference type="EMBL" id="PEBM01000020">
    <property type="protein sequence ID" value="PHV58156.1"/>
    <property type="molecule type" value="Genomic_DNA"/>
</dbReference>
<dbReference type="PROSITE" id="PS50943">
    <property type="entry name" value="HTH_CROC1"/>
    <property type="match status" value="1"/>
</dbReference>
<comment type="caution">
    <text evidence="2">The sequence shown here is derived from an EMBL/GenBank/DDBJ whole genome shotgun (WGS) entry which is preliminary data.</text>
</comment>